<evidence type="ECO:0008006" key="4">
    <source>
        <dbReference type="Google" id="ProtNLM"/>
    </source>
</evidence>
<reference evidence="2 3" key="1">
    <citation type="submission" date="2024-09" db="EMBL/GenBank/DDBJ databases">
        <authorList>
            <person name="Sun Q."/>
            <person name="Mori K."/>
        </authorList>
    </citation>
    <scope>NUCLEOTIDE SEQUENCE [LARGE SCALE GENOMIC DNA]</scope>
    <source>
        <strain evidence="2 3">TISTR 2452</strain>
    </source>
</reference>
<dbReference type="RefSeq" id="WP_377493308.1">
    <property type="nucleotide sequence ID" value="NZ_JBHMDO010000017.1"/>
</dbReference>
<keyword evidence="3" id="KW-1185">Reference proteome</keyword>
<dbReference type="Proteomes" id="UP001589747">
    <property type="component" value="Unassembled WGS sequence"/>
</dbReference>
<comment type="caution">
    <text evidence="2">The sequence shown here is derived from an EMBL/GenBank/DDBJ whole genome shotgun (WGS) entry which is preliminary data.</text>
</comment>
<feature type="region of interest" description="Disordered" evidence="1">
    <location>
        <begin position="135"/>
        <end position="155"/>
    </location>
</feature>
<sequence length="294" mass="33141">MHREPNYIIPPLLDELMKWEKEIKPNVPYLETPTGYFLQFDPADNGGYQSSPVDAIVFANTGMDGTHYSFLTDFGAVTDLSEAPIICVAPMDFGNCTRIVANNISEFFALHFSDHQGLLLNDFDSETRYLQYLKEQEGEKDDEDEEDEEESGGYFSRAKWERERGIARDSALERFGFQPIPDGFAYIQAARQERLNNVILHTSDGLGVAAYGASDAASKKPAPHPWQGKQIPERDAEQLVAYVESAEQSGLFGFIRDCQAQGVDNYEVIRAICARLFELGLPLEARRLEFCMNI</sequence>
<proteinExistence type="predicted"/>
<feature type="compositionally biased region" description="Acidic residues" evidence="1">
    <location>
        <begin position="138"/>
        <end position="151"/>
    </location>
</feature>
<evidence type="ECO:0000256" key="1">
    <source>
        <dbReference type="SAM" id="MobiDB-lite"/>
    </source>
</evidence>
<name>A0ABV5KM02_9BACL</name>
<evidence type="ECO:0000313" key="3">
    <source>
        <dbReference type="Proteomes" id="UP001589747"/>
    </source>
</evidence>
<organism evidence="2 3">
    <name type="scientific">Paenibacillus aurantiacus</name>
    <dbReference type="NCBI Taxonomy" id="1936118"/>
    <lineage>
        <taxon>Bacteria</taxon>
        <taxon>Bacillati</taxon>
        <taxon>Bacillota</taxon>
        <taxon>Bacilli</taxon>
        <taxon>Bacillales</taxon>
        <taxon>Paenibacillaceae</taxon>
        <taxon>Paenibacillus</taxon>
    </lineage>
</organism>
<accession>A0ABV5KM02</accession>
<protein>
    <recommendedName>
        <fullName evidence="4">SMI1/KNR4 family protein</fullName>
    </recommendedName>
</protein>
<evidence type="ECO:0000313" key="2">
    <source>
        <dbReference type="EMBL" id="MFB9326229.1"/>
    </source>
</evidence>
<gene>
    <name evidence="2" type="ORF">ACFFSY_09925</name>
</gene>
<dbReference type="EMBL" id="JBHMDO010000017">
    <property type="protein sequence ID" value="MFB9326229.1"/>
    <property type="molecule type" value="Genomic_DNA"/>
</dbReference>